<dbReference type="GO" id="GO:0007165">
    <property type="term" value="P:signal transduction"/>
    <property type="evidence" value="ECO:0007669"/>
    <property type="project" value="TreeGrafter"/>
</dbReference>
<keyword evidence="3 5" id="KW-0378">Hydrolase</keyword>
<keyword evidence="8" id="KW-1185">Reference proteome</keyword>
<comment type="caution">
    <text evidence="7">The sequence shown here is derived from an EMBL/GenBank/DDBJ whole genome shotgun (WGS) entry which is preliminary data.</text>
</comment>
<dbReference type="InterPro" id="IPR029045">
    <property type="entry name" value="ClpP/crotonase-like_dom_sf"/>
</dbReference>
<dbReference type="NCBIfam" id="TIGR00225">
    <property type="entry name" value="prc"/>
    <property type="match status" value="1"/>
</dbReference>
<dbReference type="Gene3D" id="2.30.42.10">
    <property type="match status" value="1"/>
</dbReference>
<dbReference type="InterPro" id="IPR001478">
    <property type="entry name" value="PDZ"/>
</dbReference>
<dbReference type="GO" id="GO:0030288">
    <property type="term" value="C:outer membrane-bounded periplasmic space"/>
    <property type="evidence" value="ECO:0007669"/>
    <property type="project" value="TreeGrafter"/>
</dbReference>
<dbReference type="PANTHER" id="PTHR32060:SF22">
    <property type="entry name" value="CARBOXYL-TERMINAL-PROCESSING PEPTIDASE 3, CHLOROPLASTIC"/>
    <property type="match status" value="1"/>
</dbReference>
<dbReference type="InterPro" id="IPR020992">
    <property type="entry name" value="Tail_Prtase_C"/>
</dbReference>
<dbReference type="GO" id="GO:0006508">
    <property type="term" value="P:proteolysis"/>
    <property type="evidence" value="ECO:0007669"/>
    <property type="project" value="UniProtKB-KW"/>
</dbReference>
<dbReference type="GO" id="GO:0008236">
    <property type="term" value="F:serine-type peptidase activity"/>
    <property type="evidence" value="ECO:0007669"/>
    <property type="project" value="UniProtKB-KW"/>
</dbReference>
<dbReference type="Proteomes" id="UP000253410">
    <property type="component" value="Unassembled WGS sequence"/>
</dbReference>
<dbReference type="Pfam" id="PF11818">
    <property type="entry name" value="DUF3340"/>
    <property type="match status" value="1"/>
</dbReference>
<evidence type="ECO:0000256" key="4">
    <source>
        <dbReference type="ARBA" id="ARBA00022825"/>
    </source>
</evidence>
<dbReference type="GO" id="GO:0004175">
    <property type="term" value="F:endopeptidase activity"/>
    <property type="evidence" value="ECO:0007669"/>
    <property type="project" value="TreeGrafter"/>
</dbReference>
<dbReference type="CDD" id="cd07560">
    <property type="entry name" value="Peptidase_S41_CPP"/>
    <property type="match status" value="1"/>
</dbReference>
<evidence type="ECO:0000313" key="8">
    <source>
        <dbReference type="Proteomes" id="UP000253410"/>
    </source>
</evidence>
<dbReference type="InterPro" id="IPR040573">
    <property type="entry name" value="TSP_N"/>
</dbReference>
<gene>
    <name evidence="7" type="ORF">DF182_00070</name>
</gene>
<evidence type="ECO:0000313" key="7">
    <source>
        <dbReference type="EMBL" id="RBL91055.1"/>
    </source>
</evidence>
<dbReference type="Pfam" id="PF03572">
    <property type="entry name" value="Peptidase_S41"/>
    <property type="match status" value="1"/>
</dbReference>
<dbReference type="Pfam" id="PF00595">
    <property type="entry name" value="PDZ"/>
    <property type="match status" value="1"/>
</dbReference>
<keyword evidence="4 5" id="KW-0720">Serine protease</keyword>
<organism evidence="7 8">
    <name type="scientific">Chitinophaga flava</name>
    <dbReference type="NCBI Taxonomy" id="2259036"/>
    <lineage>
        <taxon>Bacteria</taxon>
        <taxon>Pseudomonadati</taxon>
        <taxon>Bacteroidota</taxon>
        <taxon>Chitinophagia</taxon>
        <taxon>Chitinophagales</taxon>
        <taxon>Chitinophagaceae</taxon>
        <taxon>Chitinophaga</taxon>
    </lineage>
</organism>
<evidence type="ECO:0000256" key="1">
    <source>
        <dbReference type="ARBA" id="ARBA00009179"/>
    </source>
</evidence>
<proteinExistence type="inferred from homology"/>
<comment type="similarity">
    <text evidence="1 5">Belongs to the peptidase S41A family.</text>
</comment>
<dbReference type="SMART" id="SM00245">
    <property type="entry name" value="TSPc"/>
    <property type="match status" value="1"/>
</dbReference>
<dbReference type="AlphaFoldDB" id="A0A365XZR6"/>
<dbReference type="Gene3D" id="3.90.226.10">
    <property type="entry name" value="2-enoyl-CoA Hydratase, Chain A, domain 1"/>
    <property type="match status" value="1"/>
</dbReference>
<dbReference type="InterPro" id="IPR005151">
    <property type="entry name" value="Tail-specific_protease"/>
</dbReference>
<dbReference type="Pfam" id="PF17804">
    <property type="entry name" value="TSP_NTD"/>
    <property type="match status" value="1"/>
</dbReference>
<reference evidence="7 8" key="1">
    <citation type="submission" date="2018-05" db="EMBL/GenBank/DDBJ databases">
        <title>Chitinophaga sp. K3CV102501T nov., isolated from isolated from a monsoon evergreen broad-leaved forest soil.</title>
        <authorList>
            <person name="Lv Y."/>
        </authorList>
    </citation>
    <scope>NUCLEOTIDE SEQUENCE [LARGE SCALE GENOMIC DNA]</scope>
    <source>
        <strain evidence="7 8">GDMCC 1.1325</strain>
    </source>
</reference>
<protein>
    <recommendedName>
        <fullName evidence="6">PDZ domain-containing protein</fullName>
    </recommendedName>
</protein>
<dbReference type="CDD" id="cd06782">
    <property type="entry name" value="cpPDZ_CPP-like"/>
    <property type="match status" value="1"/>
</dbReference>
<name>A0A365XZR6_9BACT</name>
<sequence>MSLHPFSRCDCLLYRKRLNYLSALISMSMKICQGKKRLLLAAATALTGFGSMAQSPAQVRAMDQATATSPAIPPVTDVSLPGYRSAAIATAFRKIKKDHFSLRPVDDSYSKEVWENFIRILDPSNNIFLQEDINRLSAYKSQVDDEINTGSSTFFDMAYDIYSKRIKEASDICMHILQQPFNMQQKESLEIMWKKEWTFPANEQDREDKWRKFLKYATLRHYMEGDTAAVAQKTRPFNSALETKARDYVRKWYVEYFRQSTGKDAMKEKFTQFMSIAVAAVDPHSAYIAPEDRSFTEAITKRYYGLGFELGNKESDFFVKRLMPGGPAYKSGEIKENDVIIAIKDNKGEMIAVNGMEANRVTAMIRGDKGTDVTLKLQQPGEQPRTITLKRGEVIDTENRAKSALIEKNGKKYGYIYLPSFYLDPNGEQTKGSAGDVWREIEKLKENEIDGMVMDLRGNPGGSLDEVVRMCAGFVPASPISWLRSKDSVRRYTSPGFGPLYDGPLTVMVDESSASASEIFSAAMQDLKRAVIIGTSSTFGKGTAQSGFNIGKSGNIEKGIPDTSYGTLRLTLEKFYRITGTATQLNGVTPDIILQKRMSLVSIMEKDYSSALPCDTMQLLPFDQVKPVCDYQAVIQKANARINASPAFADIDNNMQQLKTLREKTALLNLEDFRKEFNAARSCEQRIQREKELNTGHLLNVQPALLRSINPATMKTTPGETARYKDWLNKLSKDIYIDQTISVLEDMQANKQ</sequence>
<evidence type="ECO:0000259" key="6">
    <source>
        <dbReference type="PROSITE" id="PS50106"/>
    </source>
</evidence>
<evidence type="ECO:0000256" key="5">
    <source>
        <dbReference type="RuleBase" id="RU004404"/>
    </source>
</evidence>
<evidence type="ECO:0000256" key="2">
    <source>
        <dbReference type="ARBA" id="ARBA00022670"/>
    </source>
</evidence>
<dbReference type="PANTHER" id="PTHR32060">
    <property type="entry name" value="TAIL-SPECIFIC PROTEASE"/>
    <property type="match status" value="1"/>
</dbReference>
<dbReference type="EMBL" id="QFFJ01000001">
    <property type="protein sequence ID" value="RBL91055.1"/>
    <property type="molecule type" value="Genomic_DNA"/>
</dbReference>
<dbReference type="OrthoDB" id="9812068at2"/>
<keyword evidence="2 5" id="KW-0645">Protease</keyword>
<dbReference type="SUPFAM" id="SSF52096">
    <property type="entry name" value="ClpP/crotonase"/>
    <property type="match status" value="1"/>
</dbReference>
<dbReference type="InterPro" id="IPR004447">
    <property type="entry name" value="Peptidase_S41A"/>
</dbReference>
<dbReference type="PROSITE" id="PS50106">
    <property type="entry name" value="PDZ"/>
    <property type="match status" value="1"/>
</dbReference>
<dbReference type="InterPro" id="IPR036034">
    <property type="entry name" value="PDZ_sf"/>
</dbReference>
<accession>A0A365XZR6</accession>
<feature type="domain" description="PDZ" evidence="6">
    <location>
        <begin position="296"/>
        <end position="366"/>
    </location>
</feature>
<dbReference type="SUPFAM" id="SSF50156">
    <property type="entry name" value="PDZ domain-like"/>
    <property type="match status" value="1"/>
</dbReference>
<evidence type="ECO:0000256" key="3">
    <source>
        <dbReference type="ARBA" id="ARBA00022801"/>
    </source>
</evidence>
<dbReference type="SMART" id="SM00228">
    <property type="entry name" value="PDZ"/>
    <property type="match status" value="1"/>
</dbReference>